<dbReference type="EMBL" id="HBFR01025930">
    <property type="protein sequence ID" value="CAD8891459.1"/>
    <property type="molecule type" value="Transcribed_RNA"/>
</dbReference>
<sequence length="387" mass="44206">MTSPSSGMNEQLVDGQMEPDGLKDKLAEAYRLGSEGAIQKVLAEVEHQADKRIRAGFGETNFTLGVLNTILIVYIFSAFPQHFWILYLVEAFLLIPIKFALMIRAKPLNQALYYLDFCWIMNFLGVAGLVCLFSGKDHISSTFRKHLFLAAYGICCGPLLGATAVLPFVALIFHDVTTMTSLFIHIFPPVLVYVLRWRSDEVTEAWPNSFYLNHEVVFFPGGANGTSFFDSVFGNALSFYLLWFVFYTVWQVFIGLDLPRSQRHKRRSDGKRALAVYDTVFHSTMRGSLVVTMGKILWKRPTVDSLRQSRENDFEMKDLIVYMMFHMIAVIMSLLTLAYPCSISPVIHGTFIVILTVICAWRGAKRYTFYCTEMYAKLIRKQFLNKD</sequence>
<reference evidence="14" key="1">
    <citation type="submission" date="2021-01" db="EMBL/GenBank/DDBJ databases">
        <authorList>
            <person name="Corre E."/>
            <person name="Pelletier E."/>
            <person name="Niang G."/>
            <person name="Scheremetjew M."/>
            <person name="Finn R."/>
            <person name="Kale V."/>
            <person name="Holt S."/>
            <person name="Cochrane G."/>
            <person name="Meng A."/>
            <person name="Brown T."/>
            <person name="Cohen L."/>
        </authorList>
    </citation>
    <scope>NUCLEOTIDE SEQUENCE</scope>
    <source>
        <strain evidence="14">308</strain>
    </source>
</reference>
<feature type="transmembrane region" description="Helical" evidence="13">
    <location>
        <begin position="147"/>
        <end position="173"/>
    </location>
</feature>
<feature type="transmembrane region" description="Helical" evidence="13">
    <location>
        <begin position="345"/>
        <end position="364"/>
    </location>
</feature>
<dbReference type="PANTHER" id="PTHR31201:SF1">
    <property type="entry name" value="GLYCEROPHOSPHOCHOLINE ACYLTRANSFERASE 1"/>
    <property type="match status" value="1"/>
</dbReference>
<evidence type="ECO:0000256" key="9">
    <source>
        <dbReference type="ARBA" id="ARBA00023136"/>
    </source>
</evidence>
<evidence type="ECO:0000256" key="3">
    <source>
        <dbReference type="ARBA" id="ARBA00019082"/>
    </source>
</evidence>
<dbReference type="GO" id="GO:0006656">
    <property type="term" value="P:phosphatidylcholine biosynthetic process"/>
    <property type="evidence" value="ECO:0007669"/>
    <property type="project" value="TreeGrafter"/>
</dbReference>
<dbReference type="GO" id="GO:0016020">
    <property type="term" value="C:membrane"/>
    <property type="evidence" value="ECO:0007669"/>
    <property type="project" value="UniProtKB-SubCell"/>
</dbReference>
<dbReference type="GO" id="GO:0016746">
    <property type="term" value="F:acyltransferase activity"/>
    <property type="evidence" value="ECO:0007669"/>
    <property type="project" value="UniProtKB-KW"/>
</dbReference>
<comment type="subcellular location">
    <subcellularLocation>
        <location evidence="1">Membrane</location>
        <topology evidence="1">Multi-pass membrane protein</topology>
    </subcellularLocation>
</comment>
<keyword evidence="8" id="KW-0443">Lipid metabolism</keyword>
<accession>A0A7S1BLM3</accession>
<feature type="transmembrane region" description="Helical" evidence="13">
    <location>
        <begin position="319"/>
        <end position="339"/>
    </location>
</feature>
<feature type="transmembrane region" description="Helical" evidence="13">
    <location>
        <begin position="60"/>
        <end position="77"/>
    </location>
</feature>
<keyword evidence="6 13" id="KW-0812">Transmembrane</keyword>
<keyword evidence="9 13" id="KW-0472">Membrane</keyword>
<evidence type="ECO:0000256" key="7">
    <source>
        <dbReference type="ARBA" id="ARBA00022989"/>
    </source>
</evidence>
<keyword evidence="10" id="KW-0594">Phospholipid biosynthesis</keyword>
<name>A0A7S1BLM3_9STRA</name>
<evidence type="ECO:0000256" key="13">
    <source>
        <dbReference type="SAM" id="Phobius"/>
    </source>
</evidence>
<evidence type="ECO:0000256" key="5">
    <source>
        <dbReference type="ARBA" id="ARBA00022679"/>
    </source>
</evidence>
<keyword evidence="5" id="KW-0808">Transferase</keyword>
<keyword evidence="12" id="KW-0012">Acyltransferase</keyword>
<evidence type="ECO:0000256" key="10">
    <source>
        <dbReference type="ARBA" id="ARBA00023209"/>
    </source>
</evidence>
<protein>
    <recommendedName>
        <fullName evidence="3">Glycerophosphocholine acyltransferase 1</fullName>
    </recommendedName>
</protein>
<proteinExistence type="inferred from homology"/>
<evidence type="ECO:0000256" key="2">
    <source>
        <dbReference type="ARBA" id="ARBA00006675"/>
    </source>
</evidence>
<feature type="transmembrane region" description="Helical" evidence="13">
    <location>
        <begin position="180"/>
        <end position="197"/>
    </location>
</feature>
<evidence type="ECO:0000256" key="8">
    <source>
        <dbReference type="ARBA" id="ARBA00023098"/>
    </source>
</evidence>
<organism evidence="14">
    <name type="scientific">Corethron hystrix</name>
    <dbReference type="NCBI Taxonomy" id="216773"/>
    <lineage>
        <taxon>Eukaryota</taxon>
        <taxon>Sar</taxon>
        <taxon>Stramenopiles</taxon>
        <taxon>Ochrophyta</taxon>
        <taxon>Bacillariophyta</taxon>
        <taxon>Coscinodiscophyceae</taxon>
        <taxon>Corethrophycidae</taxon>
        <taxon>Corethrales</taxon>
        <taxon>Corethraceae</taxon>
        <taxon>Corethron</taxon>
    </lineage>
</organism>
<keyword evidence="11" id="KW-1208">Phospholipid metabolism</keyword>
<keyword evidence="7 13" id="KW-1133">Transmembrane helix</keyword>
<evidence type="ECO:0000256" key="12">
    <source>
        <dbReference type="ARBA" id="ARBA00023315"/>
    </source>
</evidence>
<comment type="similarity">
    <text evidence="2">Belongs to the GPC1 family.</text>
</comment>
<evidence type="ECO:0000256" key="6">
    <source>
        <dbReference type="ARBA" id="ARBA00022692"/>
    </source>
</evidence>
<evidence type="ECO:0000256" key="11">
    <source>
        <dbReference type="ARBA" id="ARBA00023264"/>
    </source>
</evidence>
<feature type="transmembrane region" description="Helical" evidence="13">
    <location>
        <begin position="83"/>
        <end position="101"/>
    </location>
</feature>
<feature type="transmembrane region" description="Helical" evidence="13">
    <location>
        <begin position="113"/>
        <end position="135"/>
    </location>
</feature>
<feature type="transmembrane region" description="Helical" evidence="13">
    <location>
        <begin position="237"/>
        <end position="258"/>
    </location>
</feature>
<dbReference type="AlphaFoldDB" id="A0A7S1BLM3"/>
<gene>
    <name evidence="14" type="ORF">CHYS00102_LOCUS18665</name>
</gene>
<dbReference type="PANTHER" id="PTHR31201">
    <property type="entry name" value="OS01G0585100 PROTEIN"/>
    <property type="match status" value="1"/>
</dbReference>
<dbReference type="InterPro" id="IPR021261">
    <property type="entry name" value="GPCAT"/>
</dbReference>
<evidence type="ECO:0000313" key="14">
    <source>
        <dbReference type="EMBL" id="CAD8891459.1"/>
    </source>
</evidence>
<dbReference type="Pfam" id="PF10998">
    <property type="entry name" value="DUF2838"/>
    <property type="match status" value="1"/>
</dbReference>
<keyword evidence="4" id="KW-0444">Lipid biosynthesis</keyword>
<evidence type="ECO:0000256" key="1">
    <source>
        <dbReference type="ARBA" id="ARBA00004141"/>
    </source>
</evidence>
<evidence type="ECO:0000256" key="4">
    <source>
        <dbReference type="ARBA" id="ARBA00022516"/>
    </source>
</evidence>